<gene>
    <name evidence="1" type="ORF">J2Z20_003019</name>
</gene>
<evidence type="ECO:0000313" key="2">
    <source>
        <dbReference type="Proteomes" id="UP001519273"/>
    </source>
</evidence>
<dbReference type="SUPFAM" id="SSF51735">
    <property type="entry name" value="NAD(P)-binding Rossmann-fold domains"/>
    <property type="match status" value="1"/>
</dbReference>
<reference evidence="1 2" key="1">
    <citation type="submission" date="2021-03" db="EMBL/GenBank/DDBJ databases">
        <title>Genomic Encyclopedia of Type Strains, Phase IV (KMG-IV): sequencing the most valuable type-strain genomes for metagenomic binning, comparative biology and taxonomic classification.</title>
        <authorList>
            <person name="Goeker M."/>
        </authorList>
    </citation>
    <scope>NUCLEOTIDE SEQUENCE [LARGE SCALE GENOMIC DNA]</scope>
    <source>
        <strain evidence="1 2">DSM 23491</strain>
    </source>
</reference>
<protein>
    <submittedName>
        <fullName evidence="1">Nucleoside-diphosphate-sugar epimerase</fullName>
    </submittedName>
</protein>
<evidence type="ECO:0000313" key="1">
    <source>
        <dbReference type="EMBL" id="MBP1938101.1"/>
    </source>
</evidence>
<dbReference type="InterPro" id="IPR036291">
    <property type="entry name" value="NAD(P)-bd_dom_sf"/>
</dbReference>
<dbReference type="Proteomes" id="UP001519273">
    <property type="component" value="Unassembled WGS sequence"/>
</dbReference>
<sequence length="90" mass="10197">MNPAYDKQVFNIGTTHRININELAYKIKRLSNSSSPIVNVSYVKAYGPGYEDMKDRLPDISKAGLMLGYKPQVDIEQGLLTTISWYKNVN</sequence>
<organism evidence="1 2">
    <name type="scientific">Paenibacillus sediminis</name>
    <dbReference type="NCBI Taxonomy" id="664909"/>
    <lineage>
        <taxon>Bacteria</taxon>
        <taxon>Bacillati</taxon>
        <taxon>Bacillota</taxon>
        <taxon>Bacilli</taxon>
        <taxon>Bacillales</taxon>
        <taxon>Paenibacillaceae</taxon>
        <taxon>Paenibacillus</taxon>
    </lineage>
</organism>
<proteinExistence type="predicted"/>
<keyword evidence="2" id="KW-1185">Reference proteome</keyword>
<name>A0ABS4H6F2_9BACL</name>
<dbReference type="Gene3D" id="3.40.50.720">
    <property type="entry name" value="NAD(P)-binding Rossmann-like Domain"/>
    <property type="match status" value="1"/>
</dbReference>
<accession>A0ABS4H6F2</accession>
<comment type="caution">
    <text evidence="1">The sequence shown here is derived from an EMBL/GenBank/DDBJ whole genome shotgun (WGS) entry which is preliminary data.</text>
</comment>
<dbReference type="EMBL" id="JAGGKP010000010">
    <property type="protein sequence ID" value="MBP1938101.1"/>
    <property type="molecule type" value="Genomic_DNA"/>
</dbReference>